<keyword evidence="3" id="KW-1185">Reference proteome</keyword>
<proteinExistence type="predicted"/>
<gene>
    <name evidence="2" type="ORF">WJX84_006466</name>
</gene>
<keyword evidence="1" id="KW-0732">Signal</keyword>
<evidence type="ECO:0000256" key="1">
    <source>
        <dbReference type="SAM" id="SignalP"/>
    </source>
</evidence>
<feature type="non-terminal residue" evidence="2">
    <location>
        <position position="246"/>
    </location>
</feature>
<reference evidence="2 3" key="1">
    <citation type="journal article" date="2024" name="Nat. Commun.">
        <title>Phylogenomics reveals the evolutionary origins of lichenization in chlorophyte algae.</title>
        <authorList>
            <person name="Puginier C."/>
            <person name="Libourel C."/>
            <person name="Otte J."/>
            <person name="Skaloud P."/>
            <person name="Haon M."/>
            <person name="Grisel S."/>
            <person name="Petersen M."/>
            <person name="Berrin J.G."/>
            <person name="Delaux P.M."/>
            <person name="Dal Grande F."/>
            <person name="Keller J."/>
        </authorList>
    </citation>
    <scope>NUCLEOTIDE SEQUENCE [LARGE SCALE GENOMIC DNA]</scope>
    <source>
        <strain evidence="2 3">SAG 2523</strain>
    </source>
</reference>
<dbReference type="EMBL" id="JALJOV010001601">
    <property type="protein sequence ID" value="KAK9845628.1"/>
    <property type="molecule type" value="Genomic_DNA"/>
</dbReference>
<accession>A0AAW1SJB5</accession>
<dbReference type="Proteomes" id="UP001485043">
    <property type="component" value="Unassembled WGS sequence"/>
</dbReference>
<evidence type="ECO:0000313" key="3">
    <source>
        <dbReference type="Proteomes" id="UP001485043"/>
    </source>
</evidence>
<feature type="signal peptide" evidence="1">
    <location>
        <begin position="1"/>
        <end position="21"/>
    </location>
</feature>
<protein>
    <submittedName>
        <fullName evidence="2">Uncharacterized protein</fullName>
    </submittedName>
</protein>
<comment type="caution">
    <text evidence="2">The sequence shown here is derived from an EMBL/GenBank/DDBJ whole genome shotgun (WGS) entry which is preliminary data.</text>
</comment>
<feature type="chain" id="PRO_5043430231" evidence="1">
    <location>
        <begin position="22"/>
        <end position="246"/>
    </location>
</feature>
<dbReference type="AlphaFoldDB" id="A0AAW1SJB5"/>
<name>A0AAW1SJB5_9CHLO</name>
<organism evidence="2 3">
    <name type="scientific">Apatococcus fuscideae</name>
    <dbReference type="NCBI Taxonomy" id="2026836"/>
    <lineage>
        <taxon>Eukaryota</taxon>
        <taxon>Viridiplantae</taxon>
        <taxon>Chlorophyta</taxon>
        <taxon>core chlorophytes</taxon>
        <taxon>Trebouxiophyceae</taxon>
        <taxon>Chlorellales</taxon>
        <taxon>Chlorellaceae</taxon>
        <taxon>Apatococcus</taxon>
    </lineage>
</organism>
<sequence length="246" mass="26056">MYSGTIAALLLAVAVSGSLQAQEPSATPVLAQITSVLAKQANGLKAEEYVQTVRQAHGRKLLLVPDQASLIKPEASTSQKAARCSLNIQGNNQTSNGITSASIQCAKADGSNVLILMGDGLLAFKAHFQGVQAARADPDEIDLDPNSLHFVETGTLEIYDSAFDNIAVGRDFSLLTFGEGTSPVLIKNSTFTRITTCVGDHQAFPAEAPSKMCLPVLTVSQPMTQVHIQQSDLTQNSCFDPVLCHS</sequence>
<evidence type="ECO:0000313" key="2">
    <source>
        <dbReference type="EMBL" id="KAK9845628.1"/>
    </source>
</evidence>